<gene>
    <name evidence="2" type="ORF">E4680_08320</name>
</gene>
<dbReference type="Proteomes" id="UP000297890">
    <property type="component" value="Unassembled WGS sequence"/>
</dbReference>
<feature type="region of interest" description="Disordered" evidence="1">
    <location>
        <begin position="1"/>
        <end position="22"/>
    </location>
</feature>
<organism evidence="2 3">
    <name type="scientific">Candidatus Macondimonas diazotrophica</name>
    <dbReference type="NCBI Taxonomy" id="2305248"/>
    <lineage>
        <taxon>Bacteria</taxon>
        <taxon>Pseudomonadati</taxon>
        <taxon>Pseudomonadota</taxon>
        <taxon>Gammaproteobacteria</taxon>
        <taxon>Chromatiales</taxon>
        <taxon>Ectothiorhodospiraceae</taxon>
        <taxon>Candidatus Macondimonas</taxon>
    </lineage>
</organism>
<dbReference type="RefSeq" id="WP_135281949.1">
    <property type="nucleotide sequence ID" value="NZ_SRIO01000009.1"/>
</dbReference>
<dbReference type="EMBL" id="SRIO01000009">
    <property type="protein sequence ID" value="TFZ82474.1"/>
    <property type="molecule type" value="Genomic_DNA"/>
</dbReference>
<evidence type="ECO:0000313" key="2">
    <source>
        <dbReference type="EMBL" id="TFZ82474.1"/>
    </source>
</evidence>
<protein>
    <recommendedName>
        <fullName evidence="4">Type 1 pili tip component</fullName>
    </recommendedName>
</protein>
<comment type="caution">
    <text evidence="2">The sequence shown here is derived from an EMBL/GenBank/DDBJ whole genome shotgun (WGS) entry which is preliminary data.</text>
</comment>
<name>A0A4Z0F805_9GAMM</name>
<evidence type="ECO:0000256" key="1">
    <source>
        <dbReference type="SAM" id="MobiDB-lite"/>
    </source>
</evidence>
<dbReference type="OrthoDB" id="6386565at2"/>
<evidence type="ECO:0008006" key="4">
    <source>
        <dbReference type="Google" id="ProtNLM"/>
    </source>
</evidence>
<proteinExistence type="predicted"/>
<feature type="compositionally biased region" description="Basic and acidic residues" evidence="1">
    <location>
        <begin position="13"/>
        <end position="22"/>
    </location>
</feature>
<sequence>MSIKELVKSWQSEGREDKRDQEMTLRLPLHDVARLRALQEMYPACNETELLGELIRAALDEVEALLPYQQGSQVVARDELGDPIFEDVGPSRRFYELTRAHLQRLQGAASQG</sequence>
<evidence type="ECO:0000313" key="3">
    <source>
        <dbReference type="Proteomes" id="UP000297890"/>
    </source>
</evidence>
<accession>A0A4Z0F805</accession>
<reference evidence="2 3" key="1">
    <citation type="journal article" date="2019" name="ISME J.">
        <title>Candidatus Macondimonas diazotrophica, a novel gammaproteobacterial genus dominating crude-oil-contaminated coastal sediments.</title>
        <authorList>
            <person name="Karthikeyan S."/>
            <person name="Konstantinidis K."/>
        </authorList>
    </citation>
    <scope>NUCLEOTIDE SEQUENCE [LARGE SCALE GENOMIC DNA]</scope>
    <source>
        <strain evidence="2 3">KTK01</strain>
    </source>
</reference>
<keyword evidence="3" id="KW-1185">Reference proteome</keyword>
<dbReference type="AlphaFoldDB" id="A0A4Z0F805"/>